<protein>
    <recommendedName>
        <fullName evidence="4">Histidine kinase</fullName>
    </recommendedName>
</protein>
<dbReference type="GeneID" id="36512176"/>
<dbReference type="Proteomes" id="UP000244727">
    <property type="component" value="Chromosome"/>
</dbReference>
<name>A0A2R4X0T2_9EURY</name>
<dbReference type="Gene3D" id="3.40.50.300">
    <property type="entry name" value="P-loop containing nucleotide triphosphate hydrolases"/>
    <property type="match status" value="1"/>
</dbReference>
<organism evidence="2 3">
    <name type="scientific">Halococcoides cellulosivorans</name>
    <dbReference type="NCBI Taxonomy" id="1679096"/>
    <lineage>
        <taxon>Archaea</taxon>
        <taxon>Methanobacteriati</taxon>
        <taxon>Methanobacteriota</taxon>
        <taxon>Stenosarchaea group</taxon>
        <taxon>Halobacteria</taxon>
        <taxon>Halobacteriales</taxon>
        <taxon>Haloarculaceae</taxon>
        <taxon>Halococcoides</taxon>
    </lineage>
</organism>
<reference evidence="2 3" key="1">
    <citation type="submission" date="2018-04" db="EMBL/GenBank/DDBJ databases">
        <title>Halococcoides cellulosivorans gen. nov., sp. nov., an extremely halophilic cellulose-utilizing haloarchaeon from hypersaline lakes.</title>
        <authorList>
            <person name="Sorokin D.Y."/>
            <person name="Toshchakov S.V."/>
            <person name="Samarov N.I."/>
            <person name="Korzhenkov A."/>
            <person name="Kublanov I.V."/>
        </authorList>
    </citation>
    <scope>NUCLEOTIDE SEQUENCE [LARGE SCALE GENOMIC DNA]</scope>
    <source>
        <strain evidence="2 3">HArcel1</strain>
    </source>
</reference>
<evidence type="ECO:0000256" key="1">
    <source>
        <dbReference type="SAM" id="MobiDB-lite"/>
    </source>
</evidence>
<dbReference type="EMBL" id="CP028858">
    <property type="protein sequence ID" value="AWB27407.1"/>
    <property type="molecule type" value="Genomic_DNA"/>
</dbReference>
<gene>
    <name evidence="2" type="ORF">HARCEL1_06675</name>
</gene>
<dbReference type="Pfam" id="PF24336">
    <property type="entry name" value="DUF7504"/>
    <property type="match status" value="1"/>
</dbReference>
<evidence type="ECO:0008006" key="4">
    <source>
        <dbReference type="Google" id="ProtNLM"/>
    </source>
</evidence>
<feature type="region of interest" description="Disordered" evidence="1">
    <location>
        <begin position="199"/>
        <end position="229"/>
    </location>
</feature>
<dbReference type="InterPro" id="IPR055927">
    <property type="entry name" value="DUF7504"/>
</dbReference>
<dbReference type="AlphaFoldDB" id="A0A2R4X0T2"/>
<dbReference type="RefSeq" id="WP_108381776.1">
    <property type="nucleotide sequence ID" value="NZ_CP028858.1"/>
</dbReference>
<keyword evidence="3" id="KW-1185">Reference proteome</keyword>
<proteinExistence type="predicted"/>
<accession>A0A2R4X0T2</accession>
<sequence>MHDLPDQFPSDTLEPGTHLLGLSLPMQGLARLSDLFIAHGLEVGDDCILITTDRGAGDVLQTIQELAADPVLERFVIVDATGQEYEGESPCQIESVGSPGDLTGIGIGLTKAIDALEPDPGEFRVTVDSVSSLLVHAGFDRVYQFMHMVVNRIGSRGGTGISLLAADTDASEVSQFEGLIDGVIDVRSGDDGGEYRVRGATGTGDWYPIDDTKSTQPTSDRSAAKAPTDDIDVEVPRSFSAFIESVNSRGLTLTICNPDTAIDDQFTDYFDRHNVGVRSADLTTETPRGAAILHRDAEPIAMSSIENLRAAITLESTESLQDPALKRPAVLRHVHRNEFSVANGSRIELTRISRLIEGRALETGRGALHTGFQRLQRIDDDIGTQAFYEAIGATDVIVHVYGASADIPDGAADVVHTAEDGELLDSWFVVYDGGGDPDKMAALVCEEIAPGEYSGVWSYKPADVIAVFEYLETTYGEQPVTAD</sequence>
<evidence type="ECO:0000313" key="2">
    <source>
        <dbReference type="EMBL" id="AWB27407.1"/>
    </source>
</evidence>
<dbReference type="InterPro" id="IPR027417">
    <property type="entry name" value="P-loop_NTPase"/>
</dbReference>
<dbReference type="KEGG" id="harc:HARCEL1_06675"/>
<evidence type="ECO:0000313" key="3">
    <source>
        <dbReference type="Proteomes" id="UP000244727"/>
    </source>
</evidence>